<accession>A0ABN9NKQ8</accession>
<dbReference type="EC" id="3.1.21.-" evidence="6"/>
<evidence type="ECO:0000313" key="7">
    <source>
        <dbReference type="Proteomes" id="UP001190464"/>
    </source>
</evidence>
<dbReference type="RefSeq" id="WP_308484092.1">
    <property type="nucleotide sequence ID" value="NZ_OY726398.1"/>
</dbReference>
<protein>
    <submittedName>
        <fullName evidence="6">Restriction endonuclease subunit S</fullName>
        <ecNumber evidence="6">3.1.21.-</ecNumber>
    </submittedName>
</protein>
<dbReference type="InterPro" id="IPR000055">
    <property type="entry name" value="Restrct_endonuc_typeI_TRD"/>
</dbReference>
<keyword evidence="6" id="KW-0255">Endonuclease</keyword>
<organism evidence="6 7">
    <name type="scientific">[Mycobacterium] holstebronense</name>
    <dbReference type="NCBI Taxonomy" id="3064288"/>
    <lineage>
        <taxon>Bacteria</taxon>
        <taxon>Bacillati</taxon>
        <taxon>Actinomycetota</taxon>
        <taxon>Actinomycetes</taxon>
        <taxon>Mycobacteriales</taxon>
        <taxon>Mycobacteriaceae</taxon>
        <taxon>Mycolicibacterium</taxon>
    </lineage>
</organism>
<evidence type="ECO:0000256" key="3">
    <source>
        <dbReference type="ARBA" id="ARBA00023125"/>
    </source>
</evidence>
<proteinExistence type="inferred from homology"/>
<evidence type="ECO:0000259" key="5">
    <source>
        <dbReference type="Pfam" id="PF01420"/>
    </source>
</evidence>
<keyword evidence="3" id="KW-0238">DNA-binding</keyword>
<dbReference type="CDD" id="cd17260">
    <property type="entry name" value="RMtype1_S_EcoEI-TRD1-CR1_like"/>
    <property type="match status" value="1"/>
</dbReference>
<feature type="domain" description="Type I restriction modification DNA specificity" evidence="5">
    <location>
        <begin position="202"/>
        <end position="362"/>
    </location>
</feature>
<keyword evidence="6" id="KW-0378">Hydrolase</keyword>
<dbReference type="Gene3D" id="3.90.220.20">
    <property type="entry name" value="DNA methylase specificity domains"/>
    <property type="match status" value="2"/>
</dbReference>
<name>A0ABN9NKQ8_9MYCO</name>
<dbReference type="EMBL" id="OY726398">
    <property type="protein sequence ID" value="CAJ1508110.1"/>
    <property type="molecule type" value="Genomic_DNA"/>
</dbReference>
<dbReference type="Pfam" id="PF01420">
    <property type="entry name" value="Methylase_S"/>
    <property type="match status" value="2"/>
</dbReference>
<evidence type="ECO:0000256" key="1">
    <source>
        <dbReference type="ARBA" id="ARBA00010923"/>
    </source>
</evidence>
<dbReference type="PANTHER" id="PTHR43140">
    <property type="entry name" value="TYPE-1 RESTRICTION ENZYME ECOKI SPECIFICITY PROTEIN"/>
    <property type="match status" value="1"/>
</dbReference>
<keyword evidence="7" id="KW-1185">Reference proteome</keyword>
<keyword evidence="6" id="KW-0540">Nuclease</keyword>
<feature type="domain" description="Type I restriction modification DNA specificity" evidence="5">
    <location>
        <begin position="82"/>
        <end position="167"/>
    </location>
</feature>
<evidence type="ECO:0000256" key="2">
    <source>
        <dbReference type="ARBA" id="ARBA00022747"/>
    </source>
</evidence>
<dbReference type="GO" id="GO:0016787">
    <property type="term" value="F:hydrolase activity"/>
    <property type="evidence" value="ECO:0007669"/>
    <property type="project" value="UniProtKB-KW"/>
</dbReference>
<dbReference type="InterPro" id="IPR044946">
    <property type="entry name" value="Restrct_endonuc_typeI_TRD_sf"/>
</dbReference>
<comment type="subunit">
    <text evidence="4">The methyltransferase is composed of M and S polypeptides.</text>
</comment>
<dbReference type="GO" id="GO:0004519">
    <property type="term" value="F:endonuclease activity"/>
    <property type="evidence" value="ECO:0007669"/>
    <property type="project" value="UniProtKB-KW"/>
</dbReference>
<dbReference type="InterPro" id="IPR051212">
    <property type="entry name" value="Type-I_RE_S_subunit"/>
</dbReference>
<gene>
    <name evidence="6" type="ORF">MU0102_003297</name>
</gene>
<keyword evidence="2" id="KW-0680">Restriction system</keyword>
<dbReference type="Proteomes" id="UP001190464">
    <property type="component" value="Chromosome"/>
</dbReference>
<reference evidence="6 7" key="1">
    <citation type="submission" date="2023-08" db="EMBL/GenBank/DDBJ databases">
        <authorList>
            <person name="Folkvardsen B D."/>
            <person name="Norman A."/>
        </authorList>
    </citation>
    <scope>NUCLEOTIDE SEQUENCE [LARGE SCALE GENOMIC DNA]</scope>
    <source>
        <strain evidence="6 7">Mu0102</strain>
    </source>
</reference>
<dbReference type="PANTHER" id="PTHR43140:SF1">
    <property type="entry name" value="TYPE I RESTRICTION ENZYME ECOKI SPECIFICITY SUBUNIT"/>
    <property type="match status" value="1"/>
</dbReference>
<comment type="similarity">
    <text evidence="1">Belongs to the type-I restriction system S methylase family.</text>
</comment>
<dbReference type="SUPFAM" id="SSF116734">
    <property type="entry name" value="DNA methylase specificity domain"/>
    <property type="match status" value="2"/>
</dbReference>
<evidence type="ECO:0000313" key="6">
    <source>
        <dbReference type="EMBL" id="CAJ1508110.1"/>
    </source>
</evidence>
<sequence length="395" mass="43770">MSRAMRRVGKVLKLTRRPVEVRLDGSYEEIGIRSFGRGVFHKEPVSGAQLGSKRVFRIEPGDLLLSNVFAWEGAVAVAGHAEQGKIGSHRFMTYVPINDDEIDTNWASWFFRSEPGLELIRQASPGSAGRNRTLAIDRFEALAIPLPPIDEQRRVASYLDRVSETVDAAFERKRHAELLFDAMTDSRESQLIASLGAAGIPFRRLSEVAEINPRPARLTADEVVSFVPMAAVDADTGSISGAEVRSVMEVGTGYKQFRREDVIFARITPCMQNGKSAVFSERDFGFGSTEFHVVRTGDGVTAEYIHRILRTRQLREKAAEHFTGTAGQQRVPAEFLRQVLIPVPPSHQHQQEIVARLDAFRTEARAFRTISLDADALASSLLPASLNATFAGYTD</sequence>
<evidence type="ECO:0000256" key="4">
    <source>
        <dbReference type="ARBA" id="ARBA00038652"/>
    </source>
</evidence>